<name>A0A2S2Q1P0_9HEMI</name>
<organism evidence="2">
    <name type="scientific">Sipha flava</name>
    <name type="common">yellow sugarcane aphid</name>
    <dbReference type="NCBI Taxonomy" id="143950"/>
    <lineage>
        <taxon>Eukaryota</taxon>
        <taxon>Metazoa</taxon>
        <taxon>Ecdysozoa</taxon>
        <taxon>Arthropoda</taxon>
        <taxon>Hexapoda</taxon>
        <taxon>Insecta</taxon>
        <taxon>Pterygota</taxon>
        <taxon>Neoptera</taxon>
        <taxon>Paraneoptera</taxon>
        <taxon>Hemiptera</taxon>
        <taxon>Sternorrhyncha</taxon>
        <taxon>Aphidomorpha</taxon>
        <taxon>Aphidoidea</taxon>
        <taxon>Aphididae</taxon>
        <taxon>Sipha</taxon>
    </lineage>
</organism>
<feature type="compositionally biased region" description="Basic and acidic residues" evidence="1">
    <location>
        <begin position="385"/>
        <end position="399"/>
    </location>
</feature>
<dbReference type="AlphaFoldDB" id="A0A2S2Q1P0"/>
<feature type="compositionally biased region" description="Basic residues" evidence="1">
    <location>
        <begin position="348"/>
        <end position="378"/>
    </location>
</feature>
<gene>
    <name evidence="2" type="ORF">g.98353</name>
</gene>
<evidence type="ECO:0000313" key="2">
    <source>
        <dbReference type="EMBL" id="MBY71564.1"/>
    </source>
</evidence>
<accession>A0A2S2Q1P0</accession>
<feature type="region of interest" description="Disordered" evidence="1">
    <location>
        <begin position="1"/>
        <end position="21"/>
    </location>
</feature>
<protein>
    <submittedName>
        <fullName evidence="2">Uncharacterized protein</fullName>
    </submittedName>
</protein>
<dbReference type="EMBL" id="GGMS01002361">
    <property type="protein sequence ID" value="MBY71564.1"/>
    <property type="molecule type" value="Transcribed_RNA"/>
</dbReference>
<evidence type="ECO:0000256" key="1">
    <source>
        <dbReference type="SAM" id="MobiDB-lite"/>
    </source>
</evidence>
<sequence>METTQAKDDTTWGGAGEDVSSGSGGCNVLVKTSLLGAAAAVGSLRLIVVEPAERTVFAPVGGHAHVGQYVGHVGRARELEVRALPNVHVVQIGGQRFDVHHLQLVDLDQVDQVVDVVQQGRRVGTFAAAERGRLGRLAAVHGLAFHEVRRGRAGRERLGLDQQMVVFHEAARDQVDGGRGMLVQLLVHLVVGHERHGRPGAEQHAGAAAVAVVVVFVVHQVVGGHGAETGAGRQYRDRGRRVQRVQQFEFQRLDVEARGRLVVESRALRRVGQVARRAGRHLGVNGRGHHAHVRGGSDDALCRRGTGAALGRVDGEVVFESVRVHRAQSVHLYDAVAADERFRVRSGGGRRRSRARRRRRRHDGQRRGARRRRRRGHHAGPAADVLDHVHRAGSERGRESTGPGPGAAVLLADVLAQLGLVRGRGRGLGDGRSAVLGRPLARPVLVVRVLLHVVHPEPFRLVHERFALGQVQQLPERAQSFRDLRVVHVRVLFAYLASLHLRPYHERVHRPFNVIRIVLFRLCCVRVRRRRVFVDHL</sequence>
<feature type="region of interest" description="Disordered" evidence="1">
    <location>
        <begin position="344"/>
        <end position="405"/>
    </location>
</feature>
<feature type="compositionally biased region" description="Basic and acidic residues" evidence="1">
    <location>
        <begin position="1"/>
        <end position="10"/>
    </location>
</feature>
<proteinExistence type="predicted"/>
<reference evidence="2" key="1">
    <citation type="submission" date="2018-04" db="EMBL/GenBank/DDBJ databases">
        <title>Transcriptome assembly of Sipha flava.</title>
        <authorList>
            <person name="Scully E.D."/>
            <person name="Geib S.M."/>
            <person name="Palmer N.A."/>
            <person name="Koch K."/>
            <person name="Bradshaw J."/>
            <person name="Heng-Moss T."/>
            <person name="Sarath G."/>
        </authorList>
    </citation>
    <scope>NUCLEOTIDE SEQUENCE</scope>
</reference>